<evidence type="ECO:0000256" key="3">
    <source>
        <dbReference type="PIRNR" id="PIRNR036492"/>
    </source>
</evidence>
<name>A0ABU2BVW8_9ACTN</name>
<evidence type="ECO:0000313" key="7">
    <source>
        <dbReference type="EMBL" id="MDR7362778.1"/>
    </source>
</evidence>
<keyword evidence="8" id="KW-1185">Reference proteome</keyword>
<dbReference type="InterPro" id="IPR016161">
    <property type="entry name" value="Ald_DH/histidinol_DH"/>
</dbReference>
<feature type="domain" description="Aldehyde dehydrogenase" evidence="6">
    <location>
        <begin position="20"/>
        <end position="440"/>
    </location>
</feature>
<feature type="active site" evidence="4">
    <location>
        <position position="222"/>
    </location>
</feature>
<dbReference type="RefSeq" id="WP_310302189.1">
    <property type="nucleotide sequence ID" value="NZ_BAAAPS010000013.1"/>
</dbReference>
<dbReference type="InterPro" id="IPR016163">
    <property type="entry name" value="Ald_DH_C"/>
</dbReference>
<dbReference type="InterPro" id="IPR015590">
    <property type="entry name" value="Aldehyde_DH_dom"/>
</dbReference>
<gene>
    <name evidence="7" type="ORF">J2S63_002331</name>
</gene>
<comment type="similarity">
    <text evidence="1 3 5">Belongs to the aldehyde dehydrogenase family.</text>
</comment>
<protein>
    <recommendedName>
        <fullName evidence="3">Aldehyde dehydrogenase</fullName>
    </recommendedName>
</protein>
<dbReference type="Gene3D" id="3.40.605.10">
    <property type="entry name" value="Aldehyde Dehydrogenase, Chain A, domain 1"/>
    <property type="match status" value="1"/>
</dbReference>
<evidence type="ECO:0000313" key="8">
    <source>
        <dbReference type="Proteomes" id="UP001183648"/>
    </source>
</evidence>
<dbReference type="PANTHER" id="PTHR43570:SF16">
    <property type="entry name" value="ALDEHYDE DEHYDROGENASE TYPE III, ISOFORM Q"/>
    <property type="match status" value="1"/>
</dbReference>
<dbReference type="InterPro" id="IPR012394">
    <property type="entry name" value="Aldehyde_DH_NAD(P)"/>
</dbReference>
<dbReference type="GO" id="GO:0004029">
    <property type="term" value="F:aldehyde dehydrogenase (NAD+) activity"/>
    <property type="evidence" value="ECO:0007669"/>
    <property type="project" value="UniProtKB-EC"/>
</dbReference>
<sequence length="469" mass="50980">MTTTQDHRPTGTAGGLEGLAERMRATYRTGRTRSEEWRRDQLRALGRLLVECEDDLQAALAADLGKPPFEAWLTDLRGTGREIEYVEKHLASWMRPESHKVPLLLRPDRASVVHEPLGAVLVIAPWNYPVHLMLTPLAAALAAGNTVVCKPSEVAPATSAAMARLLPQYLDPEAVVVVEGGVPETTALLEQRWDHILYTGNGTVGRIVAQAAAKHLTPVTLELGGKSPAIVDKDANLKLAAGRIAFAKWTNAGQTCVSVDHVYVHRDVEQELVELLVEEVRNRFGKDPRESVDFGRIVNTGHALRLSQLIDAGGFEVVVGGDADEAERYVAPTVLRGVSRDAAVMQEEIFGPILPLLAVDDVDEAIAAVNAGDKPLALYVFGDENVDKVLTETSSGGACVNDAMVHIGVNALPFGGVGESGYGAYHGRWGFETFSHRKAVLRRPSWLADAPILRPPFSRWKQAVVRKLY</sequence>
<dbReference type="InterPro" id="IPR029510">
    <property type="entry name" value="Ald_DH_CS_GLU"/>
</dbReference>
<comment type="caution">
    <text evidence="7">The sequence shown here is derived from an EMBL/GenBank/DDBJ whole genome shotgun (WGS) entry which is preliminary data.</text>
</comment>
<dbReference type="SUPFAM" id="SSF53720">
    <property type="entry name" value="ALDH-like"/>
    <property type="match status" value="1"/>
</dbReference>
<evidence type="ECO:0000256" key="5">
    <source>
        <dbReference type="RuleBase" id="RU003345"/>
    </source>
</evidence>
<dbReference type="Gene3D" id="3.40.309.10">
    <property type="entry name" value="Aldehyde Dehydrogenase, Chain A, domain 2"/>
    <property type="match status" value="1"/>
</dbReference>
<evidence type="ECO:0000259" key="6">
    <source>
        <dbReference type="Pfam" id="PF00171"/>
    </source>
</evidence>
<dbReference type="InterPro" id="IPR016162">
    <property type="entry name" value="Ald_DH_N"/>
</dbReference>
<dbReference type="Pfam" id="PF00171">
    <property type="entry name" value="Aldedh"/>
    <property type="match status" value="1"/>
</dbReference>
<evidence type="ECO:0000256" key="4">
    <source>
        <dbReference type="PROSITE-ProRule" id="PRU10007"/>
    </source>
</evidence>
<dbReference type="PANTHER" id="PTHR43570">
    <property type="entry name" value="ALDEHYDE DEHYDROGENASE"/>
    <property type="match status" value="1"/>
</dbReference>
<dbReference type="PIRSF" id="PIRSF036492">
    <property type="entry name" value="ALDH"/>
    <property type="match status" value="1"/>
</dbReference>
<dbReference type="CDD" id="cd07087">
    <property type="entry name" value="ALDH_F3-13-14_CALDH-like"/>
    <property type="match status" value="1"/>
</dbReference>
<dbReference type="Proteomes" id="UP001183648">
    <property type="component" value="Unassembled WGS sequence"/>
</dbReference>
<proteinExistence type="inferred from homology"/>
<evidence type="ECO:0000256" key="1">
    <source>
        <dbReference type="ARBA" id="ARBA00009986"/>
    </source>
</evidence>
<evidence type="ECO:0000256" key="2">
    <source>
        <dbReference type="ARBA" id="ARBA00023002"/>
    </source>
</evidence>
<reference evidence="7 8" key="1">
    <citation type="submission" date="2023-07" db="EMBL/GenBank/DDBJ databases">
        <title>Sequencing the genomes of 1000 actinobacteria strains.</title>
        <authorList>
            <person name="Klenk H.-P."/>
        </authorList>
    </citation>
    <scope>NUCLEOTIDE SEQUENCE [LARGE SCALE GENOMIC DNA]</scope>
    <source>
        <strain evidence="7 8">DSM 19426</strain>
    </source>
</reference>
<keyword evidence="2 3" id="KW-0560">Oxidoreductase</keyword>
<organism evidence="7 8">
    <name type="scientific">Nocardioides marmoribigeumensis</name>
    <dbReference type="NCBI Taxonomy" id="433649"/>
    <lineage>
        <taxon>Bacteria</taxon>
        <taxon>Bacillati</taxon>
        <taxon>Actinomycetota</taxon>
        <taxon>Actinomycetes</taxon>
        <taxon>Propionibacteriales</taxon>
        <taxon>Nocardioidaceae</taxon>
        <taxon>Nocardioides</taxon>
    </lineage>
</organism>
<dbReference type="EMBL" id="JAVDYG010000001">
    <property type="protein sequence ID" value="MDR7362778.1"/>
    <property type="molecule type" value="Genomic_DNA"/>
</dbReference>
<dbReference type="PROSITE" id="PS00687">
    <property type="entry name" value="ALDEHYDE_DEHYDR_GLU"/>
    <property type="match status" value="1"/>
</dbReference>
<accession>A0ABU2BVW8</accession>